<comment type="caution">
    <text evidence="2">The sequence shown here is derived from an EMBL/GenBank/DDBJ whole genome shotgun (WGS) entry which is preliminary data.</text>
</comment>
<dbReference type="Proteomes" id="UP000028582">
    <property type="component" value="Unassembled WGS sequence"/>
</dbReference>
<accession>A0A080ZAP6</accession>
<name>A0A080ZAP6_PHYNI</name>
<evidence type="ECO:0000256" key="1">
    <source>
        <dbReference type="SAM" id="MobiDB-lite"/>
    </source>
</evidence>
<dbReference type="EMBL" id="ANJA01003443">
    <property type="protein sequence ID" value="ETO63707.1"/>
    <property type="molecule type" value="Genomic_DNA"/>
</dbReference>
<organism evidence="2 3">
    <name type="scientific">Phytophthora nicotianae P1976</name>
    <dbReference type="NCBI Taxonomy" id="1317066"/>
    <lineage>
        <taxon>Eukaryota</taxon>
        <taxon>Sar</taxon>
        <taxon>Stramenopiles</taxon>
        <taxon>Oomycota</taxon>
        <taxon>Peronosporomycetes</taxon>
        <taxon>Peronosporales</taxon>
        <taxon>Peronosporaceae</taxon>
        <taxon>Phytophthora</taxon>
    </lineage>
</organism>
<evidence type="ECO:0000313" key="2">
    <source>
        <dbReference type="EMBL" id="ETO63707.1"/>
    </source>
</evidence>
<feature type="compositionally biased region" description="Low complexity" evidence="1">
    <location>
        <begin position="286"/>
        <end position="297"/>
    </location>
</feature>
<dbReference type="OrthoDB" id="105949at2759"/>
<evidence type="ECO:0000313" key="3">
    <source>
        <dbReference type="Proteomes" id="UP000028582"/>
    </source>
</evidence>
<dbReference type="AlphaFoldDB" id="A0A080ZAP6"/>
<protein>
    <submittedName>
        <fullName evidence="2">Uncharacterized protein</fullName>
    </submittedName>
</protein>
<feature type="region of interest" description="Disordered" evidence="1">
    <location>
        <begin position="283"/>
        <end position="321"/>
    </location>
</feature>
<sequence>MTNSLPACTGVFMRAHCPHPRLFEEEYKRSNRNRGTKILRCFPHCCPHHVDRSYCGSSLEIVLRFDNETDDPADDGSFIPFDITNVVVFARFEVDGKPPSDTKTLRYLRSVCRSEVNPEGSWIEGVRQTAADRQQYSQQLPPMRSANSQENAQPESATFVLNGQAYAKWYYHWGSGANKVQRATKHVLKAYVFYQTRAQTQQGSFHQDQARDGTLALMCVVTSPPFTVVSYRRAPLDVSTGLVGSRSDATASTVPHYATDTYHPVDPRLRSLVQHQISRAFQEYNQQQQRGSRSGSSDEPLRLLDDQDENRARSDVRGPFGRYRQLQEREGLRFRLLTPDDAALSASSLHSQIQTRGPRLVFDSITKCNNDHPHWRDAIQDDDDAFINNDNEDDTRDEAVPKPLAPSWIAQAASASEVKASGPVHVGMPPSTTYPGSHAEKAGSVALRRFKQQQQQLETHQRELQQLTDLAIVHYFASRVMTNDAASLANLEIVFTITISQHWQYASNGATHLARLLLSIAKSGRTQASSVARSNPERDQLMLAMAEVCVWAFSPENIELVQSLLAACHPLLLENVNSRGSVVDGAELREAYLDSAGRCWSALDRFLQTPRATQTTIRSVRRLSDAVLGVVYSDPELEGLRSGLRSMLQRPTIVLEDSKENVPAGSDANDSVIPRCNLAGWQSFVAQVREVYLRNQYSGSGPMEVASQWTADWLLLPDSLSVSPYVAHSRSDDNFMETGGLSDQDVPSMWTSCLALSQLLHLKLAVAGDPVHTLYMQAEPSVLSRDNAWLRLICDGRVRVAPVTPNGLTSLLGGASCGFGGDYVAYRLEQQEPSNYSICLEFYWWPVGKTPSDRVIAFRSTMTLKTTTNGAFLEVRLNLERGIVDHQTVVAAEFPELELWSPTERVQAVDIWEPWISIEGVYARK</sequence>
<feature type="compositionally biased region" description="Basic and acidic residues" evidence="1">
    <location>
        <begin position="299"/>
        <end position="316"/>
    </location>
</feature>
<gene>
    <name evidence="2" type="ORF">F444_18637</name>
</gene>
<proteinExistence type="predicted"/>
<reference evidence="2 3" key="1">
    <citation type="submission" date="2013-11" db="EMBL/GenBank/DDBJ databases">
        <title>The Genome Sequence of Phytophthora parasitica P1976.</title>
        <authorList>
            <consortium name="The Broad Institute Genomics Platform"/>
            <person name="Russ C."/>
            <person name="Tyler B."/>
            <person name="Panabieres F."/>
            <person name="Shan W."/>
            <person name="Tripathy S."/>
            <person name="Grunwald N."/>
            <person name="Machado M."/>
            <person name="Johnson C.S."/>
            <person name="Walker B."/>
            <person name="Young S."/>
            <person name="Zeng Q."/>
            <person name="Gargeya S."/>
            <person name="Fitzgerald M."/>
            <person name="Haas B."/>
            <person name="Abouelleil A."/>
            <person name="Allen A.W."/>
            <person name="Alvarado L."/>
            <person name="Arachchi H.M."/>
            <person name="Berlin A.M."/>
            <person name="Chapman S.B."/>
            <person name="Gainer-Dewar J."/>
            <person name="Goldberg J."/>
            <person name="Griggs A."/>
            <person name="Gujja S."/>
            <person name="Hansen M."/>
            <person name="Howarth C."/>
            <person name="Imamovic A."/>
            <person name="Ireland A."/>
            <person name="Larimer J."/>
            <person name="McCowan C."/>
            <person name="Murphy C."/>
            <person name="Pearson M."/>
            <person name="Poon T.W."/>
            <person name="Priest M."/>
            <person name="Roberts A."/>
            <person name="Saif S."/>
            <person name="Shea T."/>
            <person name="Sisk P."/>
            <person name="Sykes S."/>
            <person name="Wortman J."/>
            <person name="Nusbaum C."/>
            <person name="Birren B."/>
        </authorList>
    </citation>
    <scope>NUCLEOTIDE SEQUENCE [LARGE SCALE GENOMIC DNA]</scope>
    <source>
        <strain evidence="2 3">P1976</strain>
    </source>
</reference>